<sequence length="216" mass="26113">MIIQFQLNERLQHKLLKQTSLSYFQNIQIRQQISITKNKLISIIIPNNIYYNEYFTEVRGIKALPDKQKQNSERRLKYRLKEIEVKNKQLKSLSTKHLQNEQIEKKEINNLILEPYFVQNNLKAKKYRIGAFQHDLQQQSFGFSPNSNINHKQEKETRKPRFFFQVTHTEKVKNSKLTQTENDHLITDQEYNFWKNYDLDQEEDEDFINNYVNGLL</sequence>
<keyword evidence="2" id="KW-1185">Reference proteome</keyword>
<evidence type="ECO:0000313" key="1">
    <source>
        <dbReference type="EMBL" id="CAD8149164.1"/>
    </source>
</evidence>
<reference evidence="1" key="1">
    <citation type="submission" date="2021-01" db="EMBL/GenBank/DDBJ databases">
        <authorList>
            <consortium name="Genoscope - CEA"/>
            <person name="William W."/>
        </authorList>
    </citation>
    <scope>NUCLEOTIDE SEQUENCE</scope>
</reference>
<dbReference type="Proteomes" id="UP000689195">
    <property type="component" value="Unassembled WGS sequence"/>
</dbReference>
<protein>
    <submittedName>
        <fullName evidence="1">Uncharacterized protein</fullName>
    </submittedName>
</protein>
<dbReference type="EMBL" id="CAJJDO010000018">
    <property type="protein sequence ID" value="CAD8149164.1"/>
    <property type="molecule type" value="Genomic_DNA"/>
</dbReference>
<comment type="caution">
    <text evidence="1">The sequence shown here is derived from an EMBL/GenBank/DDBJ whole genome shotgun (WGS) entry which is preliminary data.</text>
</comment>
<dbReference type="AlphaFoldDB" id="A0A8S1TCD7"/>
<accession>A0A8S1TCD7</accession>
<organism evidence="1 2">
    <name type="scientific">Paramecium pentaurelia</name>
    <dbReference type="NCBI Taxonomy" id="43138"/>
    <lineage>
        <taxon>Eukaryota</taxon>
        <taxon>Sar</taxon>
        <taxon>Alveolata</taxon>
        <taxon>Ciliophora</taxon>
        <taxon>Intramacronucleata</taxon>
        <taxon>Oligohymenophorea</taxon>
        <taxon>Peniculida</taxon>
        <taxon>Parameciidae</taxon>
        <taxon>Paramecium</taxon>
    </lineage>
</organism>
<proteinExistence type="predicted"/>
<name>A0A8S1TCD7_9CILI</name>
<evidence type="ECO:0000313" key="2">
    <source>
        <dbReference type="Proteomes" id="UP000689195"/>
    </source>
</evidence>
<gene>
    <name evidence="1" type="ORF">PPENT_87.1.T0180447</name>
</gene>